<organism evidence="2 3">
    <name type="scientific">Pseudoruegeria aquimaris</name>
    <dbReference type="NCBI Taxonomy" id="393663"/>
    <lineage>
        <taxon>Bacteria</taxon>
        <taxon>Pseudomonadati</taxon>
        <taxon>Pseudomonadota</taxon>
        <taxon>Alphaproteobacteria</taxon>
        <taxon>Rhodobacterales</taxon>
        <taxon>Roseobacteraceae</taxon>
        <taxon>Pseudoruegeria</taxon>
    </lineage>
</organism>
<dbReference type="AlphaFoldDB" id="A0A1Y5SUW4"/>
<keyword evidence="3" id="KW-1185">Reference proteome</keyword>
<feature type="compositionally biased region" description="Low complexity" evidence="1">
    <location>
        <begin position="161"/>
        <end position="173"/>
    </location>
</feature>
<accession>A0A1Y5SUW4</accession>
<dbReference type="Pfam" id="PF06995">
    <property type="entry name" value="Phage_P2_GpU"/>
    <property type="match status" value="1"/>
</dbReference>
<evidence type="ECO:0000313" key="2">
    <source>
        <dbReference type="EMBL" id="SLN47535.1"/>
    </source>
</evidence>
<reference evidence="2 3" key="1">
    <citation type="submission" date="2017-03" db="EMBL/GenBank/DDBJ databases">
        <authorList>
            <person name="Afonso C.L."/>
            <person name="Miller P.J."/>
            <person name="Scott M.A."/>
            <person name="Spackman E."/>
            <person name="Goraichik I."/>
            <person name="Dimitrov K.M."/>
            <person name="Suarez D.L."/>
            <person name="Swayne D.E."/>
        </authorList>
    </citation>
    <scope>NUCLEOTIDE SEQUENCE [LARGE SCALE GENOMIC DNA]</scope>
    <source>
        <strain evidence="2 3">CECT 7680</strain>
    </source>
</reference>
<name>A0A1Y5SUW4_9RHOB</name>
<dbReference type="OrthoDB" id="8300105at2"/>
<sequence length="173" mass="18444">MFAMLGPISFRLITYFEGVTNKRSWDYAKHDVIEGKPRLQYMGEALEEVTIDLVFHVSYCNPEAELAKLRIAGTMRTALPFIYGSGQYVGMFVIKQIQSTTRQTDRRGGLVAVVAKVTLMEHGGLGGLLGAIISVVNNAARSSGAGSNVQTAPAAAPPSGSPSSVPPSSIVRS</sequence>
<evidence type="ECO:0000313" key="3">
    <source>
        <dbReference type="Proteomes" id="UP000193409"/>
    </source>
</evidence>
<dbReference type="EMBL" id="FWFQ01000017">
    <property type="protein sequence ID" value="SLN47535.1"/>
    <property type="molecule type" value="Genomic_DNA"/>
</dbReference>
<feature type="region of interest" description="Disordered" evidence="1">
    <location>
        <begin position="143"/>
        <end position="173"/>
    </location>
</feature>
<dbReference type="Proteomes" id="UP000193409">
    <property type="component" value="Unassembled WGS sequence"/>
</dbReference>
<proteinExistence type="predicted"/>
<dbReference type="RefSeq" id="WP_085868993.1">
    <property type="nucleotide sequence ID" value="NZ_FWFQ01000017.1"/>
</dbReference>
<gene>
    <name evidence="2" type="ORF">PSA7680_02442</name>
</gene>
<protein>
    <submittedName>
        <fullName evidence="2">Phage P2 GpU</fullName>
    </submittedName>
</protein>
<evidence type="ECO:0000256" key="1">
    <source>
        <dbReference type="SAM" id="MobiDB-lite"/>
    </source>
</evidence>
<dbReference type="InterPro" id="IPR009734">
    <property type="entry name" value="Myoviridae_GpU"/>
</dbReference>